<dbReference type="PANTHER" id="PTHR35895">
    <property type="entry name" value="CHROMOSOME 16, WHOLE GENOME SHOTGUN SEQUENCE"/>
    <property type="match status" value="1"/>
</dbReference>
<feature type="transmembrane region" description="Helical" evidence="2">
    <location>
        <begin position="76"/>
        <end position="100"/>
    </location>
</feature>
<dbReference type="InterPro" id="IPR022185">
    <property type="entry name" value="DUF3712"/>
</dbReference>
<dbReference type="PANTHER" id="PTHR35895:SF1">
    <property type="entry name" value="LIPID-BINDING SERUM GLYCOPROTEIN C-TERMINAL DOMAIN-CONTAINING PROTEIN"/>
    <property type="match status" value="1"/>
</dbReference>
<organism evidence="3 4">
    <name type="scientific">Linnemannia elongata AG-77</name>
    <dbReference type="NCBI Taxonomy" id="1314771"/>
    <lineage>
        <taxon>Eukaryota</taxon>
        <taxon>Fungi</taxon>
        <taxon>Fungi incertae sedis</taxon>
        <taxon>Mucoromycota</taxon>
        <taxon>Mortierellomycotina</taxon>
        <taxon>Mortierellomycetes</taxon>
        <taxon>Mortierellales</taxon>
        <taxon>Mortierellaceae</taxon>
        <taxon>Linnemannia</taxon>
    </lineage>
</organism>
<evidence type="ECO:0000313" key="3">
    <source>
        <dbReference type="EMBL" id="OAQ30776.1"/>
    </source>
</evidence>
<name>A0A197K255_9FUNG</name>
<evidence type="ECO:0000256" key="1">
    <source>
        <dbReference type="SAM" id="MobiDB-lite"/>
    </source>
</evidence>
<keyword evidence="2" id="KW-0812">Transmembrane</keyword>
<dbReference type="InterPro" id="IPR046368">
    <property type="entry name" value="Tag1"/>
</dbReference>
<protein>
    <submittedName>
        <fullName evidence="3">Uncharacterized protein</fullName>
    </submittedName>
</protein>
<sequence length="904" mass="97284">MASTESMREKLRPSRTRSEDLPYDEDETEYLDVTGPSTTTKEAHHDEEEFEEYESFHEYSTTQKPYKKPIYRRKHYVIGCLVGTVIFLAIFIPLFLKFALKPIAQLMMNSASMTVVQLNMTEPQETQMTVSVLASVGGIPKIFSATMEFTDKVEFSWEGWLIGSMTLGTVHVSKGKGDILQSSTFQILNTTAFSQFAKVMLAADEFAWTLSSTATVKTFGQTISGLNINKKLDMSGLSNFAGLNILGFTLPGDAPDGNGALVSIQATIPNPSPIGMVLGTITLDVTFQSTYIGRVVAKNVTLVGGQPMALNLEGQLFKQTTPLGLEELSLLMSNYLADKPTLATGKGVSVFPDGVHAVSWLTNAITATTLMVPLKAVQPLDVIKNIKINDMSLAFDQSKPWSPTVISNSISAEFKIPFDISINITELTNTTFNMAYNNVPFVTLSTAVWNQTASDMKNNKVVFTVPPSAMNIFDQNAFSDFMTAVTQSPAVSVDVAGSAQGVALTSMGAVRLTVPLKTTLPLQGIDFSNQKPTVADIVVTGGTTEYITINATVGLNNPSIFSAALGPVTLQVKSTLNGTVGYVGVAQIANLILKPGVNNVPATILFKPTGRVFASGFLSGFVGGGSFVSYIYGDENVSPIVSLIPTLKTLTMSTTLPGMIPAPQIITGGSGTPTLGNILGPRQVPLTVTAKNPLVSILWIQVITASVFWEGNYFGGVDKVRTPFEVPVGVVTTSPVLQLQCPLGYQFALFLITQFIPKNLVVLTGGTVIVDMTATFEVTIGGGENVGYATSLEYKQNGVPAFLKIDYSFAGLMKRSLTGDDGAFSDLLEIAASEDEKVSVSGLGSERWVTPSKRRLLMSQMDDDELYEGVVALLGGEHAPRVKRGVEYVAWLEKALRALYPEHQ</sequence>
<evidence type="ECO:0000256" key="2">
    <source>
        <dbReference type="SAM" id="Phobius"/>
    </source>
</evidence>
<feature type="compositionally biased region" description="Acidic residues" evidence="1">
    <location>
        <begin position="21"/>
        <end position="30"/>
    </location>
</feature>
<dbReference type="OrthoDB" id="10039566at2759"/>
<dbReference type="AlphaFoldDB" id="A0A197K255"/>
<keyword evidence="4" id="KW-1185">Reference proteome</keyword>
<dbReference type="GO" id="GO:0000329">
    <property type="term" value="C:fungal-type vacuole membrane"/>
    <property type="evidence" value="ECO:0007669"/>
    <property type="project" value="InterPro"/>
</dbReference>
<dbReference type="Proteomes" id="UP000078512">
    <property type="component" value="Unassembled WGS sequence"/>
</dbReference>
<dbReference type="Pfam" id="PF12505">
    <property type="entry name" value="DUF3712"/>
    <property type="match status" value="2"/>
</dbReference>
<accession>A0A197K255</accession>
<reference evidence="3 4" key="1">
    <citation type="submission" date="2016-05" db="EMBL/GenBank/DDBJ databases">
        <title>Genome sequencing reveals origins of a unique bacterial endosymbiosis in the earliest lineages of terrestrial Fungi.</title>
        <authorList>
            <consortium name="DOE Joint Genome Institute"/>
            <person name="Uehling J."/>
            <person name="Gryganskyi A."/>
            <person name="Hameed K."/>
            <person name="Tschaplinski T."/>
            <person name="Misztal P."/>
            <person name="Wu S."/>
            <person name="Desiro A."/>
            <person name="Vande Pol N."/>
            <person name="Du Z.-Y."/>
            <person name="Zienkiewicz A."/>
            <person name="Zienkiewicz K."/>
            <person name="Morin E."/>
            <person name="Tisserant E."/>
            <person name="Splivallo R."/>
            <person name="Hainaut M."/>
            <person name="Henrissat B."/>
            <person name="Ohm R."/>
            <person name="Kuo A."/>
            <person name="Yan J."/>
            <person name="Lipzen A."/>
            <person name="Nolan M."/>
            <person name="Labutti K."/>
            <person name="Barry K."/>
            <person name="Goldstein A."/>
            <person name="Labbe J."/>
            <person name="Schadt C."/>
            <person name="Tuskan G."/>
            <person name="Grigoriev I."/>
            <person name="Martin F."/>
            <person name="Vilgalys R."/>
            <person name="Bonito G."/>
        </authorList>
    </citation>
    <scope>NUCLEOTIDE SEQUENCE [LARGE SCALE GENOMIC DNA]</scope>
    <source>
        <strain evidence="3 4">AG-77</strain>
    </source>
</reference>
<proteinExistence type="predicted"/>
<keyword evidence="2" id="KW-1133">Transmembrane helix</keyword>
<dbReference type="STRING" id="1314771.A0A197K255"/>
<keyword evidence="2" id="KW-0472">Membrane</keyword>
<feature type="compositionally biased region" description="Basic and acidic residues" evidence="1">
    <location>
        <begin position="1"/>
        <end position="20"/>
    </location>
</feature>
<dbReference type="EMBL" id="KV442033">
    <property type="protein sequence ID" value="OAQ30776.1"/>
    <property type="molecule type" value="Genomic_DNA"/>
</dbReference>
<feature type="region of interest" description="Disordered" evidence="1">
    <location>
        <begin position="1"/>
        <end position="54"/>
    </location>
</feature>
<evidence type="ECO:0000313" key="4">
    <source>
        <dbReference type="Proteomes" id="UP000078512"/>
    </source>
</evidence>
<gene>
    <name evidence="3" type="ORF">K457DRAFT_17955</name>
</gene>